<dbReference type="EMBL" id="CP045032">
    <property type="protein sequence ID" value="QFQ02537.1"/>
    <property type="molecule type" value="Genomic_DNA"/>
</dbReference>
<dbReference type="KEGG" id="cuo:CUROG_05870"/>
<dbReference type="HAMAP" id="MF_01077">
    <property type="entry name" value="RimP"/>
    <property type="match status" value="1"/>
</dbReference>
<dbReference type="PANTHER" id="PTHR33867:SF1">
    <property type="entry name" value="RIBOSOME MATURATION FACTOR RIMP"/>
    <property type="match status" value="1"/>
</dbReference>
<dbReference type="GO" id="GO:0005829">
    <property type="term" value="C:cytosol"/>
    <property type="evidence" value="ECO:0007669"/>
    <property type="project" value="TreeGrafter"/>
</dbReference>
<evidence type="ECO:0000259" key="4">
    <source>
        <dbReference type="Pfam" id="PF02576"/>
    </source>
</evidence>
<dbReference type="Pfam" id="PF02576">
    <property type="entry name" value="RimP_N"/>
    <property type="match status" value="1"/>
</dbReference>
<reference evidence="6" key="1">
    <citation type="submission" date="2019-10" db="EMBL/GenBank/DDBJ databases">
        <title>Complete genome sequence of Corynebacterium urogenitalis DSM 108747, isolated from the genital tract of a cow.</title>
        <authorList>
            <person name="Ruckert C."/>
            <person name="Ballas P."/>
            <person name="Wagener K."/>
            <person name="Drillich M."/>
            <person name="Kaempfer P."/>
            <person name="Busse H.-J."/>
            <person name="Ehling-Schulz M."/>
        </authorList>
    </citation>
    <scope>NUCLEOTIDE SEQUENCE [LARGE SCALE GENOMIC DNA]</scope>
    <source>
        <strain evidence="6">LMM 1652</strain>
    </source>
</reference>
<keyword evidence="6" id="KW-1185">Reference proteome</keyword>
<comment type="subcellular location">
    <subcellularLocation>
        <location evidence="3">Cytoplasm</location>
    </subcellularLocation>
</comment>
<sequence length="183" mass="20145">MPFPTPAQLEDVLRPLIRQFGLELEQLKITKAGAKSAVRIAVDGEARPDLDALEELSKEISRTFDDAEDESTLNFGPGYTLEVTTPGLDFPLSLPRHWKRNVGRLVKLPQSGQARVLMVDEDGVVLLTKKKKKKSVSAYGFGEVEGAVVEVEFNTAPTDEAQLIGLDRHAYESLIAQAAEENK</sequence>
<dbReference type="AlphaFoldDB" id="A0A5J6ZAF8"/>
<protein>
    <recommendedName>
        <fullName evidence="3">Ribosome maturation factor RimP</fullName>
    </recommendedName>
</protein>
<gene>
    <name evidence="3 5" type="primary">rimP</name>
    <name evidence="5" type="ORF">CUROG_05870</name>
</gene>
<dbReference type="InterPro" id="IPR003728">
    <property type="entry name" value="Ribosome_maturation_RimP"/>
</dbReference>
<comment type="similarity">
    <text evidence="3">Belongs to the RimP family.</text>
</comment>
<dbReference type="NCBIfam" id="NF000930">
    <property type="entry name" value="PRK00092.2-2"/>
    <property type="match status" value="1"/>
</dbReference>
<dbReference type="GO" id="GO:0000028">
    <property type="term" value="P:ribosomal small subunit assembly"/>
    <property type="evidence" value="ECO:0007669"/>
    <property type="project" value="TreeGrafter"/>
</dbReference>
<comment type="function">
    <text evidence="3">Required for maturation of 30S ribosomal subunits.</text>
</comment>
<organism evidence="5 6">
    <name type="scientific">Corynebacterium urogenitale</name>
    <dbReference type="NCBI Taxonomy" id="2487892"/>
    <lineage>
        <taxon>Bacteria</taxon>
        <taxon>Bacillati</taxon>
        <taxon>Actinomycetota</taxon>
        <taxon>Actinomycetes</taxon>
        <taxon>Mycobacteriales</taxon>
        <taxon>Corynebacteriaceae</taxon>
        <taxon>Corynebacterium</taxon>
    </lineage>
</organism>
<keyword evidence="2 3" id="KW-0690">Ribosome biogenesis</keyword>
<dbReference type="GO" id="GO:0006412">
    <property type="term" value="P:translation"/>
    <property type="evidence" value="ECO:0007669"/>
    <property type="project" value="TreeGrafter"/>
</dbReference>
<evidence type="ECO:0000256" key="3">
    <source>
        <dbReference type="HAMAP-Rule" id="MF_01077"/>
    </source>
</evidence>
<feature type="domain" description="Ribosome maturation factor RimP N-terminal" evidence="4">
    <location>
        <begin position="13"/>
        <end position="89"/>
    </location>
</feature>
<name>A0A5J6ZAF8_9CORY</name>
<dbReference type="RefSeq" id="WP_151902887.1">
    <property type="nucleotide sequence ID" value="NZ_CP045032.1"/>
</dbReference>
<dbReference type="PANTHER" id="PTHR33867">
    <property type="entry name" value="RIBOSOME MATURATION FACTOR RIMP"/>
    <property type="match status" value="1"/>
</dbReference>
<dbReference type="Proteomes" id="UP000326711">
    <property type="component" value="Chromosome"/>
</dbReference>
<dbReference type="InterPro" id="IPR035956">
    <property type="entry name" value="RimP_N_sf"/>
</dbReference>
<accession>A0A5J6ZAF8</accession>
<evidence type="ECO:0000313" key="6">
    <source>
        <dbReference type="Proteomes" id="UP000326711"/>
    </source>
</evidence>
<dbReference type="Gene3D" id="3.30.300.70">
    <property type="entry name" value="RimP-like superfamily, N-terminal"/>
    <property type="match status" value="1"/>
</dbReference>
<dbReference type="SUPFAM" id="SSF75420">
    <property type="entry name" value="YhbC-like, N-terminal domain"/>
    <property type="match status" value="1"/>
</dbReference>
<proteinExistence type="inferred from homology"/>
<dbReference type="InterPro" id="IPR028989">
    <property type="entry name" value="RimP_N"/>
</dbReference>
<dbReference type="OrthoDB" id="9805006at2"/>
<evidence type="ECO:0000256" key="1">
    <source>
        <dbReference type="ARBA" id="ARBA00022490"/>
    </source>
</evidence>
<keyword evidence="1 3" id="KW-0963">Cytoplasm</keyword>
<evidence type="ECO:0000313" key="5">
    <source>
        <dbReference type="EMBL" id="QFQ02537.1"/>
    </source>
</evidence>
<evidence type="ECO:0000256" key="2">
    <source>
        <dbReference type="ARBA" id="ARBA00022517"/>
    </source>
</evidence>